<keyword evidence="2" id="KW-1185">Reference proteome</keyword>
<evidence type="ECO:0008006" key="3">
    <source>
        <dbReference type="Google" id="ProtNLM"/>
    </source>
</evidence>
<dbReference type="EMBL" id="JARRIG010000006">
    <property type="protein sequence ID" value="MFA4805027.1"/>
    <property type="molecule type" value="Genomic_DNA"/>
</dbReference>
<reference evidence="1 2" key="1">
    <citation type="submission" date="2023-03" db="EMBL/GenBank/DDBJ databases">
        <title>Speciation in Pyrococcus: adaptation to high temperature as a mechanism.</title>
        <authorList>
            <person name="Gu J."/>
        </authorList>
    </citation>
    <scope>NUCLEOTIDE SEQUENCE [LARGE SCALE GENOMIC DNA]</scope>
    <source>
        <strain evidence="1 2">LMOA34</strain>
    </source>
</reference>
<protein>
    <recommendedName>
        <fullName evidence="3">Transposase</fullName>
    </recommendedName>
</protein>
<organism evidence="1 2">
    <name type="scientific">Pyrococcus kukulkanii</name>
    <dbReference type="NCBI Taxonomy" id="1609559"/>
    <lineage>
        <taxon>Archaea</taxon>
        <taxon>Methanobacteriati</taxon>
        <taxon>Methanobacteriota</taxon>
        <taxon>Thermococci</taxon>
        <taxon>Thermococcales</taxon>
        <taxon>Thermococcaceae</taxon>
        <taxon>Pyrococcus</taxon>
    </lineage>
</organism>
<dbReference type="Proteomes" id="UP001571980">
    <property type="component" value="Unassembled WGS sequence"/>
</dbReference>
<dbReference type="GeneID" id="43759739"/>
<comment type="caution">
    <text evidence="1">The sequence shown here is derived from an EMBL/GenBank/DDBJ whole genome shotgun (WGS) entry which is preliminary data.</text>
</comment>
<proteinExistence type="predicted"/>
<dbReference type="RefSeq" id="WP_161937359.1">
    <property type="nucleotide sequence ID" value="NZ_CP010835.1"/>
</dbReference>
<accession>A0ABV4T5J2</accession>
<evidence type="ECO:0000313" key="2">
    <source>
        <dbReference type="Proteomes" id="UP001571980"/>
    </source>
</evidence>
<gene>
    <name evidence="1" type="ORF">P8X34_09855</name>
</gene>
<name>A0ABV4T5J2_9EURY</name>
<sequence length="56" mass="6453">MRISGIAEDKASMAPTSTAALRIKEEVYWIQKEHWRVGQYVRERTTKTQDCIDAIA</sequence>
<evidence type="ECO:0000313" key="1">
    <source>
        <dbReference type="EMBL" id="MFA4805027.1"/>
    </source>
</evidence>